<dbReference type="GO" id="GO:0044528">
    <property type="term" value="P:regulation of mitochondrial mRNA stability"/>
    <property type="evidence" value="ECO:0007669"/>
    <property type="project" value="TreeGrafter"/>
</dbReference>
<feature type="transmembrane region" description="Helical" evidence="1">
    <location>
        <begin position="113"/>
        <end position="133"/>
    </location>
</feature>
<evidence type="ECO:0000313" key="2">
    <source>
        <dbReference type="EMBL" id="KAF9624624.1"/>
    </source>
</evidence>
<dbReference type="GO" id="GO:0035770">
    <property type="term" value="C:ribonucleoprotein granule"/>
    <property type="evidence" value="ECO:0007669"/>
    <property type="project" value="TreeGrafter"/>
</dbReference>
<dbReference type="InterPro" id="IPR050870">
    <property type="entry name" value="FAST_kinase"/>
</dbReference>
<comment type="caution">
    <text evidence="2">The sequence shown here is derived from an EMBL/GenBank/DDBJ whole genome shotgun (WGS) entry which is preliminary data.</text>
</comment>
<evidence type="ECO:0000313" key="3">
    <source>
        <dbReference type="Proteomes" id="UP000631114"/>
    </source>
</evidence>
<dbReference type="EMBL" id="JADFTS010000001">
    <property type="protein sequence ID" value="KAF9624624.1"/>
    <property type="molecule type" value="Genomic_DNA"/>
</dbReference>
<dbReference type="GO" id="GO:1901259">
    <property type="term" value="P:chloroplast rRNA processing"/>
    <property type="evidence" value="ECO:0007669"/>
    <property type="project" value="TreeGrafter"/>
</dbReference>
<dbReference type="PANTHER" id="PTHR21228:SF40">
    <property type="entry name" value="LD45607P"/>
    <property type="match status" value="1"/>
</dbReference>
<dbReference type="Proteomes" id="UP000631114">
    <property type="component" value="Unassembled WGS sequence"/>
</dbReference>
<proteinExistence type="predicted"/>
<dbReference type="GO" id="GO:0005759">
    <property type="term" value="C:mitochondrial matrix"/>
    <property type="evidence" value="ECO:0007669"/>
    <property type="project" value="TreeGrafter"/>
</dbReference>
<keyword evidence="1" id="KW-0812">Transmembrane</keyword>
<organism evidence="2 3">
    <name type="scientific">Coptis chinensis</name>
    <dbReference type="NCBI Taxonomy" id="261450"/>
    <lineage>
        <taxon>Eukaryota</taxon>
        <taxon>Viridiplantae</taxon>
        <taxon>Streptophyta</taxon>
        <taxon>Embryophyta</taxon>
        <taxon>Tracheophyta</taxon>
        <taxon>Spermatophyta</taxon>
        <taxon>Magnoliopsida</taxon>
        <taxon>Ranunculales</taxon>
        <taxon>Ranunculaceae</taxon>
        <taxon>Coptidoideae</taxon>
        <taxon>Coptis</taxon>
    </lineage>
</organism>
<dbReference type="GO" id="GO:0009507">
    <property type="term" value="C:chloroplast"/>
    <property type="evidence" value="ECO:0007669"/>
    <property type="project" value="TreeGrafter"/>
</dbReference>
<sequence>MEKTSMMRSHMLAFARQRDMSILVGVPECSPQGISNIAWALSKIRGELLYLSKMDRVAEVAVAKVGEFNSQNVANVAGAFTLMQHSAPDLFSELSKRASDIIHSFSEQELAQVYCCGLLLHFTSLLTFCFIPLTMHLRKLEISDAA</sequence>
<dbReference type="GO" id="GO:0000963">
    <property type="term" value="P:mitochondrial RNA processing"/>
    <property type="evidence" value="ECO:0007669"/>
    <property type="project" value="TreeGrafter"/>
</dbReference>
<reference evidence="2 3" key="1">
    <citation type="submission" date="2020-10" db="EMBL/GenBank/DDBJ databases">
        <title>The Coptis chinensis genome and diversification of protoberbering-type alkaloids.</title>
        <authorList>
            <person name="Wang B."/>
            <person name="Shu S."/>
            <person name="Song C."/>
            <person name="Liu Y."/>
        </authorList>
    </citation>
    <scope>NUCLEOTIDE SEQUENCE [LARGE SCALE GENOMIC DNA]</scope>
    <source>
        <strain evidence="2">HL-2020</strain>
        <tissue evidence="2">Leaf</tissue>
    </source>
</reference>
<keyword evidence="3" id="KW-1185">Reference proteome</keyword>
<dbReference type="OrthoDB" id="5955355at2759"/>
<protein>
    <submittedName>
        <fullName evidence="2">Uncharacterized protein</fullName>
    </submittedName>
</protein>
<dbReference type="PANTHER" id="PTHR21228">
    <property type="entry name" value="FAST LEU-RICH DOMAIN-CONTAINING"/>
    <property type="match status" value="1"/>
</dbReference>
<name>A0A835MEZ4_9MAGN</name>
<accession>A0A835MEZ4</accession>
<keyword evidence="1" id="KW-0472">Membrane</keyword>
<gene>
    <name evidence="2" type="ORF">IFM89_012046</name>
</gene>
<dbReference type="GO" id="GO:0003723">
    <property type="term" value="F:RNA binding"/>
    <property type="evidence" value="ECO:0007669"/>
    <property type="project" value="TreeGrafter"/>
</dbReference>
<evidence type="ECO:0000256" key="1">
    <source>
        <dbReference type="SAM" id="Phobius"/>
    </source>
</evidence>
<keyword evidence="1" id="KW-1133">Transmembrane helix</keyword>
<dbReference type="AlphaFoldDB" id="A0A835MEZ4"/>